<keyword evidence="10" id="KW-1185">Reference proteome</keyword>
<evidence type="ECO:0000256" key="6">
    <source>
        <dbReference type="ARBA" id="ARBA00023136"/>
    </source>
</evidence>
<evidence type="ECO:0000256" key="2">
    <source>
        <dbReference type="ARBA" id="ARBA00006595"/>
    </source>
</evidence>
<evidence type="ECO:0000256" key="4">
    <source>
        <dbReference type="ARBA" id="ARBA00022692"/>
    </source>
</evidence>
<reference evidence="9 10" key="1">
    <citation type="submission" date="2018-06" db="EMBL/GenBank/DDBJ databases">
        <title>Genome Sequence of the Brown Rot Fungal Pathogen Monilinia fructigena.</title>
        <authorList>
            <person name="Landi L."/>
            <person name="De Miccolis Angelini R.M."/>
            <person name="Pollastro S."/>
            <person name="Abate D."/>
            <person name="Faretra F."/>
            <person name="Romanazzi G."/>
        </authorList>
    </citation>
    <scope>NUCLEOTIDE SEQUENCE [LARGE SCALE GENOMIC DNA]</scope>
    <source>
        <strain evidence="9 10">Mfrg269</strain>
    </source>
</reference>
<evidence type="ECO:0000256" key="1">
    <source>
        <dbReference type="ARBA" id="ARBA00004141"/>
    </source>
</evidence>
<evidence type="ECO:0000313" key="9">
    <source>
        <dbReference type="EMBL" id="RAL62397.1"/>
    </source>
</evidence>
<feature type="compositionally biased region" description="Polar residues" evidence="7">
    <location>
        <begin position="1"/>
        <end position="12"/>
    </location>
</feature>
<name>A0A395IQ34_9HELO</name>
<feature type="transmembrane region" description="Helical" evidence="8">
    <location>
        <begin position="335"/>
        <end position="357"/>
    </location>
</feature>
<keyword evidence="3" id="KW-0813">Transport</keyword>
<sequence length="462" mass="51053">MSLLQRVTSLESLSPERGRSPAGSQRRKLSFSPLPGNWGDELEREQHVVEEIETVAAFEVSKGKRILQVAVAVIYCLLAAGIVFGYAALKPVLIHEGVYREYCTDDELKDGVRTCFEQEIHLNLMFTIAAVGTNVAALPIGSILDNFGPRVAGIIGSIFLAAGAALFAFAEELPFDGFIPGYLLLALGGAFFLITSYQLSNTFPKHSGLILALLTGAFDTSSALFLFFLIYLIVPVFILAAQIFVMPSQSYKTVGEMVKQVEDDNLFDDQIDENTALLREERRQRRSSVVSEITELLGTKPGSKQVKQEERKNKISGVWGALHGKTVVQQILSPWFVLIALFTVIQMTRINFFVATIRPQYEYLLHSYKKAVEVNTFFDLALPLGGVLSIPFIGLILDNTSTPFVLSLLVTIATTIGVLGMLPFSWAAYANISLFVLYRPFYYTAVSDYSAKVFGFRTFGTV</sequence>
<feature type="region of interest" description="Disordered" evidence="7">
    <location>
        <begin position="1"/>
        <end position="32"/>
    </location>
</feature>
<evidence type="ECO:0000256" key="8">
    <source>
        <dbReference type="SAM" id="Phobius"/>
    </source>
</evidence>
<dbReference type="AlphaFoldDB" id="A0A395IQ34"/>
<dbReference type="PANTHER" id="PTHR20772:SF2">
    <property type="entry name" value="PROTEIN FMP42"/>
    <property type="match status" value="1"/>
</dbReference>
<feature type="transmembrane region" description="Helical" evidence="8">
    <location>
        <begin position="403"/>
        <end position="429"/>
    </location>
</feature>
<dbReference type="EMBL" id="QKRW01000024">
    <property type="protein sequence ID" value="RAL62397.1"/>
    <property type="molecule type" value="Genomic_DNA"/>
</dbReference>
<dbReference type="PANTHER" id="PTHR20772">
    <property type="entry name" value="PROTEIN FMP42"/>
    <property type="match status" value="1"/>
</dbReference>
<comment type="similarity">
    <text evidence="2">Belongs to the SLC43A transporter (TC 2.A.1.44) family.</text>
</comment>
<keyword evidence="4 8" id="KW-0812">Transmembrane</keyword>
<keyword evidence="6 8" id="KW-0472">Membrane</keyword>
<proteinExistence type="inferred from homology"/>
<evidence type="ECO:0000256" key="3">
    <source>
        <dbReference type="ARBA" id="ARBA00022448"/>
    </source>
</evidence>
<comment type="caution">
    <text evidence="9">The sequence shown here is derived from an EMBL/GenBank/DDBJ whole genome shotgun (WGS) entry which is preliminary data.</text>
</comment>
<protein>
    <recommendedName>
        <fullName evidence="11">Major facilitator superfamily (MFS) profile domain-containing protein</fullName>
    </recommendedName>
</protein>
<dbReference type="OrthoDB" id="330047at2759"/>
<feature type="transmembrane region" description="Helical" evidence="8">
    <location>
        <begin position="66"/>
        <end position="89"/>
    </location>
</feature>
<dbReference type="Gene3D" id="1.20.1250.20">
    <property type="entry name" value="MFS general substrate transporter like domains"/>
    <property type="match status" value="1"/>
</dbReference>
<feature type="transmembrane region" description="Helical" evidence="8">
    <location>
        <begin position="151"/>
        <end position="170"/>
    </location>
</feature>
<organism evidence="9 10">
    <name type="scientific">Monilinia fructigena</name>
    <dbReference type="NCBI Taxonomy" id="38457"/>
    <lineage>
        <taxon>Eukaryota</taxon>
        <taxon>Fungi</taxon>
        <taxon>Dikarya</taxon>
        <taxon>Ascomycota</taxon>
        <taxon>Pezizomycotina</taxon>
        <taxon>Leotiomycetes</taxon>
        <taxon>Helotiales</taxon>
        <taxon>Sclerotiniaceae</taxon>
        <taxon>Monilinia</taxon>
    </lineage>
</organism>
<dbReference type="GO" id="GO:0000329">
    <property type="term" value="C:fungal-type vacuole membrane"/>
    <property type="evidence" value="ECO:0007669"/>
    <property type="project" value="TreeGrafter"/>
</dbReference>
<feature type="transmembrane region" description="Helical" evidence="8">
    <location>
        <begin position="377"/>
        <end position="397"/>
    </location>
</feature>
<feature type="transmembrane region" description="Helical" evidence="8">
    <location>
        <begin position="224"/>
        <end position="245"/>
    </location>
</feature>
<keyword evidence="5 8" id="KW-1133">Transmembrane helix</keyword>
<dbReference type="InterPro" id="IPR036259">
    <property type="entry name" value="MFS_trans_sf"/>
</dbReference>
<evidence type="ECO:0000313" key="10">
    <source>
        <dbReference type="Proteomes" id="UP000249056"/>
    </source>
</evidence>
<accession>A0A395IQ34</accession>
<evidence type="ECO:0008006" key="11">
    <source>
        <dbReference type="Google" id="ProtNLM"/>
    </source>
</evidence>
<dbReference type="SUPFAM" id="SSF103473">
    <property type="entry name" value="MFS general substrate transporter"/>
    <property type="match status" value="1"/>
</dbReference>
<evidence type="ECO:0000256" key="7">
    <source>
        <dbReference type="SAM" id="MobiDB-lite"/>
    </source>
</evidence>
<dbReference type="Proteomes" id="UP000249056">
    <property type="component" value="Unassembled WGS sequence"/>
</dbReference>
<gene>
    <name evidence="9" type="ORF">DID88_004963</name>
</gene>
<feature type="transmembrane region" description="Helical" evidence="8">
    <location>
        <begin position="182"/>
        <end position="203"/>
    </location>
</feature>
<comment type="subcellular location">
    <subcellularLocation>
        <location evidence="1">Membrane</location>
        <topology evidence="1">Multi-pass membrane protein</topology>
    </subcellularLocation>
</comment>
<evidence type="ECO:0000256" key="5">
    <source>
        <dbReference type="ARBA" id="ARBA00022989"/>
    </source>
</evidence>
<feature type="transmembrane region" description="Helical" evidence="8">
    <location>
        <begin position="124"/>
        <end position="144"/>
    </location>
</feature>
<dbReference type="InterPro" id="IPR052599">
    <property type="entry name" value="SLC43A_AATransporter"/>
</dbReference>